<sequence>MVFCSNISVSFDFFVLPVPAYIQRNTPNKIFIINNRFHDVKFMITAAYKMFKISCVYANHTIN</sequence>
<comment type="caution">
    <text evidence="1">The sequence shown here is derived from an EMBL/GenBank/DDBJ whole genome shotgun (WGS) entry which is preliminary data.</text>
</comment>
<dbReference type="AlphaFoldDB" id="A0A3M7PID9"/>
<evidence type="ECO:0000313" key="2">
    <source>
        <dbReference type="Proteomes" id="UP000276133"/>
    </source>
</evidence>
<organism evidence="1 2">
    <name type="scientific">Brachionus plicatilis</name>
    <name type="common">Marine rotifer</name>
    <name type="synonym">Brachionus muelleri</name>
    <dbReference type="NCBI Taxonomy" id="10195"/>
    <lineage>
        <taxon>Eukaryota</taxon>
        <taxon>Metazoa</taxon>
        <taxon>Spiralia</taxon>
        <taxon>Gnathifera</taxon>
        <taxon>Rotifera</taxon>
        <taxon>Eurotatoria</taxon>
        <taxon>Monogononta</taxon>
        <taxon>Pseudotrocha</taxon>
        <taxon>Ploima</taxon>
        <taxon>Brachionidae</taxon>
        <taxon>Brachionus</taxon>
    </lineage>
</organism>
<keyword evidence="2" id="KW-1185">Reference proteome</keyword>
<proteinExistence type="predicted"/>
<reference evidence="1 2" key="1">
    <citation type="journal article" date="2018" name="Sci. Rep.">
        <title>Genomic signatures of local adaptation to the degree of environmental predictability in rotifers.</title>
        <authorList>
            <person name="Franch-Gras L."/>
            <person name="Hahn C."/>
            <person name="Garcia-Roger E.M."/>
            <person name="Carmona M.J."/>
            <person name="Serra M."/>
            <person name="Gomez A."/>
        </authorList>
    </citation>
    <scope>NUCLEOTIDE SEQUENCE [LARGE SCALE GENOMIC DNA]</scope>
    <source>
        <strain evidence="1">HYR1</strain>
    </source>
</reference>
<dbReference type="Proteomes" id="UP000276133">
    <property type="component" value="Unassembled WGS sequence"/>
</dbReference>
<gene>
    <name evidence="1" type="ORF">BpHYR1_004528</name>
</gene>
<protein>
    <submittedName>
        <fullName evidence="1">Uncharacterized protein</fullName>
    </submittedName>
</protein>
<dbReference type="EMBL" id="REGN01010760">
    <property type="protein sequence ID" value="RMZ98470.1"/>
    <property type="molecule type" value="Genomic_DNA"/>
</dbReference>
<evidence type="ECO:0000313" key="1">
    <source>
        <dbReference type="EMBL" id="RMZ98470.1"/>
    </source>
</evidence>
<name>A0A3M7PID9_BRAPC</name>
<accession>A0A3M7PID9</accession>